<evidence type="ECO:0000256" key="4">
    <source>
        <dbReference type="ARBA" id="ARBA00023015"/>
    </source>
</evidence>
<dbReference type="RefSeq" id="XP_027358505.1">
    <property type="nucleotide sequence ID" value="XM_027502704.1"/>
</dbReference>
<keyword evidence="5" id="KW-0804">Transcription</keyword>
<dbReference type="Pfam" id="PF23121">
    <property type="entry name" value="SPOC_AIPP2"/>
    <property type="match status" value="1"/>
</dbReference>
<dbReference type="InterPro" id="IPR019786">
    <property type="entry name" value="Zinc_finger_PHD-type_CS"/>
</dbReference>
<reference evidence="10" key="2">
    <citation type="submission" date="2025-08" db="UniProtKB">
        <authorList>
            <consortium name="RefSeq"/>
        </authorList>
    </citation>
    <scope>IDENTIFICATION</scope>
    <source>
        <tissue evidence="10">Young leaves</tissue>
    </source>
</reference>
<dbReference type="GeneID" id="113867399"/>
<dbReference type="InterPro" id="IPR056280">
    <property type="entry name" value="AIPP2-like_SPOC"/>
</dbReference>
<keyword evidence="2 6" id="KW-0863">Zinc-finger</keyword>
<dbReference type="PANTHER" id="PTHR33304">
    <property type="match status" value="1"/>
</dbReference>
<dbReference type="PROSITE" id="PS01359">
    <property type="entry name" value="ZF_PHD_1"/>
    <property type="match status" value="1"/>
</dbReference>
<feature type="domain" description="PHD-type" evidence="8">
    <location>
        <begin position="863"/>
        <end position="916"/>
    </location>
</feature>
<dbReference type="InterPro" id="IPR019787">
    <property type="entry name" value="Znf_PHD-finger"/>
</dbReference>
<evidence type="ECO:0000259" key="8">
    <source>
        <dbReference type="PROSITE" id="PS50016"/>
    </source>
</evidence>
<evidence type="ECO:0000256" key="6">
    <source>
        <dbReference type="PROSITE-ProRule" id="PRU00146"/>
    </source>
</evidence>
<protein>
    <submittedName>
        <fullName evidence="10">Uncharacterized protein LOC113867399</fullName>
    </submittedName>
</protein>
<dbReference type="InterPro" id="IPR001965">
    <property type="entry name" value="Znf_PHD"/>
</dbReference>
<evidence type="ECO:0000313" key="9">
    <source>
        <dbReference type="Proteomes" id="UP000694853"/>
    </source>
</evidence>
<dbReference type="InterPro" id="IPR036236">
    <property type="entry name" value="Znf_C2H2_sf"/>
</dbReference>
<dbReference type="InterPro" id="IPR003604">
    <property type="entry name" value="Matrin/U1-like-C_Znf_C2H2"/>
</dbReference>
<feature type="compositionally biased region" description="Polar residues" evidence="7">
    <location>
        <begin position="357"/>
        <end position="367"/>
    </location>
</feature>
<feature type="region of interest" description="Disordered" evidence="7">
    <location>
        <begin position="347"/>
        <end position="395"/>
    </location>
</feature>
<dbReference type="Gene3D" id="2.30.30.1150">
    <property type="match status" value="1"/>
</dbReference>
<evidence type="ECO:0000256" key="7">
    <source>
        <dbReference type="SAM" id="MobiDB-lite"/>
    </source>
</evidence>
<proteinExistence type="predicted"/>
<feature type="region of interest" description="Disordered" evidence="7">
    <location>
        <begin position="439"/>
        <end position="480"/>
    </location>
</feature>
<feature type="compositionally biased region" description="Basic and acidic residues" evidence="7">
    <location>
        <begin position="447"/>
        <end position="457"/>
    </location>
</feature>
<keyword evidence="4" id="KW-0805">Transcription regulation</keyword>
<dbReference type="SUPFAM" id="SSF57903">
    <property type="entry name" value="FYVE/PHD zinc finger"/>
    <property type="match status" value="1"/>
</dbReference>
<keyword evidence="9" id="KW-1185">Reference proteome</keyword>
<feature type="region of interest" description="Disordered" evidence="7">
    <location>
        <begin position="409"/>
        <end position="428"/>
    </location>
</feature>
<dbReference type="GO" id="GO:0140566">
    <property type="term" value="F:histone reader activity"/>
    <property type="evidence" value="ECO:0007669"/>
    <property type="project" value="InterPro"/>
</dbReference>
<dbReference type="KEGG" id="aprc:113867399"/>
<sequence>MIGGFQNRGDWNDISFRGYSQSQFTYHDQIPHYGWDFHYAGGPYLPHQTSRPPIPAVAPIHRPQPVAYCKICEVKLGNYKNVEAHNNGKKHRRMLELHEQSKRLKTSNGHIPNSQTSAIVQPKTILKSGRNQYLAKNASSKVTISKHKNYLQKDIEVTTEVPLEGSEGKPRDNTGAWGHSFKRKISTDKTGKYLKTNDGARRPMESSKFDVNAVSNSVESPIQMPASAPTPVVGSSFKLSHQHVSASQTPESKDREYNENQNPIVEMNNQSHAPAGFDINAQTTHVNSDSTAIATGPPKGFMVSQGFAPQPQVAYCKICEVRLPGYKNVEMHNIGKRHQRMLEQQKELQGRKASKGHISNSQMNSVVQPRRVQKSGKREHQVKNVSSEASTLKHKNYLPKDIGVTTEVPVQGPEKPKDHTGLQGHGFGYKIIEPASKYLKTNNGGKRSMDSSKHDIRNPTAGKNDQPHAPADSNINNQTEVASSDSAAIAIPSPEGLLTSQVVFTPPEAVRSSFEPQTQHVLQTQVLESKLHHEIQNLAMEANDQLQSMSVELHAPAGSDINAQTDDVRSESAAIAIGPPKGLTESRAFELSLPAASSYEPQFQCVLKTEVSECKVHHKIQNPTMGTNHQPQSILVELDAPAVSDTNALTDDVRSDSAAIGIGSTKGLTKSHAFALSLASSFESQIQQTEVSEYNVHDEIQNSIMETNEQPQSIMVVLDAPAGSDINSQTDDVGSDSAAILIGPASQVSAPRPAGGSSIESQIQHALHTETETQLSKEPAEGSSFEPQIQHALHTETETQLSKAITDCQNQNCTDEKNIQLLGLVLLESNAPSAYSSNTQTADGSSKAEQLINQSGKTQLLQVAVCLLCGDKGFPETLVVCNKCQVYALHRYCLDGPGPVIFTDEVMWFCEDCEPKVVDTSSHDQCALIPSGKSDCLNTGRDASQDRIEPKECIKRIKKKKQKQQNIAAKTKVLLSDSHGLGQCSSNCETEKKFGKKCQPVPRDEANTSDGSVIEAVPQPIADPAWRGSLCLRDQSLGTVIEVLAHMSTLACPKAHEETRLFPEVVCGDLPQRSEVWPKSFIECRPNKDSIALFLFPESDSVERAFDKLVDDMISLDLAIRTVIKNAELLVFPSTLLPIDYRRFQEKYYLWGVFRAKSASPNTNYDAVCGEDNCVSTSL</sequence>
<dbReference type="PROSITE" id="PS50016">
    <property type="entry name" value="ZF_PHD_2"/>
    <property type="match status" value="1"/>
</dbReference>
<dbReference type="AlphaFoldDB" id="A0A8B8LQE7"/>
<dbReference type="SMART" id="SM00249">
    <property type="entry name" value="PHD"/>
    <property type="match status" value="1"/>
</dbReference>
<evidence type="ECO:0000256" key="5">
    <source>
        <dbReference type="ARBA" id="ARBA00023163"/>
    </source>
</evidence>
<dbReference type="GO" id="GO:0003676">
    <property type="term" value="F:nucleic acid binding"/>
    <property type="evidence" value="ECO:0007669"/>
    <property type="project" value="InterPro"/>
</dbReference>
<dbReference type="PANTHER" id="PTHR33304:SF18">
    <property type="entry name" value="CHROMATIN REGULATOR PHD FAMILY-RELATED"/>
    <property type="match status" value="1"/>
</dbReference>
<dbReference type="InterPro" id="IPR049914">
    <property type="entry name" value="PHD1-3/5-6"/>
</dbReference>
<dbReference type="OrthoDB" id="1932206at2759"/>
<gene>
    <name evidence="10" type="primary">LOC113867399</name>
</gene>
<dbReference type="Gene3D" id="3.30.160.60">
    <property type="entry name" value="Classic Zinc Finger"/>
    <property type="match status" value="2"/>
</dbReference>
<dbReference type="GO" id="GO:0034244">
    <property type="term" value="P:negative regulation of transcription elongation by RNA polymerase II"/>
    <property type="evidence" value="ECO:0007669"/>
    <property type="project" value="InterPro"/>
</dbReference>
<name>A0A8B8LQE7_ABRPR</name>
<dbReference type="Proteomes" id="UP000694853">
    <property type="component" value="Unplaced"/>
</dbReference>
<dbReference type="GO" id="GO:0008270">
    <property type="term" value="F:zinc ion binding"/>
    <property type="evidence" value="ECO:0007669"/>
    <property type="project" value="UniProtKB-KW"/>
</dbReference>
<evidence type="ECO:0000313" key="10">
    <source>
        <dbReference type="RefSeq" id="XP_027358505.1"/>
    </source>
</evidence>
<evidence type="ECO:0000256" key="2">
    <source>
        <dbReference type="ARBA" id="ARBA00022771"/>
    </source>
</evidence>
<reference evidence="9" key="1">
    <citation type="journal article" date="2019" name="Toxins">
        <title>Detection of Abrin-Like and Prepropulchellin-Like Toxin Genes and Transcripts Using Whole Genome Sequencing and Full-Length Transcript Sequencing of Abrus precatorius.</title>
        <authorList>
            <person name="Hovde B.T."/>
            <person name="Daligault H.E."/>
            <person name="Hanschen E.R."/>
            <person name="Kunde Y.A."/>
            <person name="Johnson M.B."/>
            <person name="Starkenburg S.R."/>
            <person name="Johnson S.L."/>
        </authorList>
    </citation>
    <scope>NUCLEOTIDE SEQUENCE [LARGE SCALE GENOMIC DNA]</scope>
</reference>
<dbReference type="InterPro" id="IPR011011">
    <property type="entry name" value="Znf_FYVE_PHD"/>
</dbReference>
<accession>A0A8B8LQE7</accession>
<evidence type="ECO:0000256" key="3">
    <source>
        <dbReference type="ARBA" id="ARBA00022833"/>
    </source>
</evidence>
<organism evidence="9 10">
    <name type="scientific">Abrus precatorius</name>
    <name type="common">Indian licorice</name>
    <name type="synonym">Glycine abrus</name>
    <dbReference type="NCBI Taxonomy" id="3816"/>
    <lineage>
        <taxon>Eukaryota</taxon>
        <taxon>Viridiplantae</taxon>
        <taxon>Streptophyta</taxon>
        <taxon>Embryophyta</taxon>
        <taxon>Tracheophyta</taxon>
        <taxon>Spermatophyta</taxon>
        <taxon>Magnoliopsida</taxon>
        <taxon>eudicotyledons</taxon>
        <taxon>Gunneridae</taxon>
        <taxon>Pentapetalae</taxon>
        <taxon>rosids</taxon>
        <taxon>fabids</taxon>
        <taxon>Fabales</taxon>
        <taxon>Fabaceae</taxon>
        <taxon>Papilionoideae</taxon>
        <taxon>50 kb inversion clade</taxon>
        <taxon>NPAAA clade</taxon>
        <taxon>indigoferoid/millettioid clade</taxon>
        <taxon>Abreae</taxon>
        <taxon>Abrus</taxon>
    </lineage>
</organism>
<keyword evidence="1" id="KW-0479">Metal-binding</keyword>
<evidence type="ECO:0000256" key="1">
    <source>
        <dbReference type="ARBA" id="ARBA00022723"/>
    </source>
</evidence>
<dbReference type="SMART" id="SM00451">
    <property type="entry name" value="ZnF_U1"/>
    <property type="match status" value="2"/>
</dbReference>
<keyword evidence="3" id="KW-0862">Zinc</keyword>
<dbReference type="SUPFAM" id="SSF57667">
    <property type="entry name" value="beta-beta-alpha zinc fingers"/>
    <property type="match status" value="2"/>
</dbReference>